<comment type="caution">
    <text evidence="1">The sequence shown here is derived from an EMBL/GenBank/DDBJ whole genome shotgun (WGS) entry which is preliminary data.</text>
</comment>
<organism evidence="1 2">
    <name type="scientific">Clostridium thermobutyricum</name>
    <dbReference type="NCBI Taxonomy" id="29372"/>
    <lineage>
        <taxon>Bacteria</taxon>
        <taxon>Bacillati</taxon>
        <taxon>Bacillota</taxon>
        <taxon>Clostridia</taxon>
        <taxon>Eubacteriales</taxon>
        <taxon>Clostridiaceae</taxon>
        <taxon>Clostridium</taxon>
    </lineage>
</organism>
<protein>
    <submittedName>
        <fullName evidence="1">Uncharacterized protein</fullName>
    </submittedName>
</protein>
<dbReference type="HOGENOM" id="CLU_3198071_0_0_9"/>
<dbReference type="Proteomes" id="UP000013097">
    <property type="component" value="Unassembled WGS sequence"/>
</dbReference>
<gene>
    <name evidence="1" type="ORF">HMPREF1092_00620</name>
</gene>
<sequence>MEYLSFIQSEGVNELKQLIEKSLSEISSFKDVSTLPKEKGGIFYI</sequence>
<accession>N9XUP2</accession>
<dbReference type="EMBL" id="AGYT01000007">
    <property type="protein sequence ID" value="ENZ03433.1"/>
    <property type="molecule type" value="Genomic_DNA"/>
</dbReference>
<proteinExistence type="predicted"/>
<reference evidence="1 2" key="1">
    <citation type="submission" date="2013-01" db="EMBL/GenBank/DDBJ databases">
        <title>The Genome Sequence of Clostridium colicanis 209318.</title>
        <authorList>
            <consortium name="The Broad Institute Genome Sequencing Platform"/>
            <person name="Earl A."/>
            <person name="Ward D."/>
            <person name="Feldgarden M."/>
            <person name="Gevers D."/>
            <person name="Courvalin P."/>
            <person name="Lambert T."/>
            <person name="Walker B."/>
            <person name="Young S.K."/>
            <person name="Zeng Q."/>
            <person name="Gargeya S."/>
            <person name="Fitzgerald M."/>
            <person name="Haas B."/>
            <person name="Abouelleil A."/>
            <person name="Alvarado L."/>
            <person name="Arachchi H.M."/>
            <person name="Berlin A.M."/>
            <person name="Chapman S.B."/>
            <person name="Dewar J."/>
            <person name="Goldberg J."/>
            <person name="Griggs A."/>
            <person name="Gujja S."/>
            <person name="Hansen M."/>
            <person name="Howarth C."/>
            <person name="Imamovic A."/>
            <person name="Larimer J."/>
            <person name="McCowan C."/>
            <person name="Murphy C."/>
            <person name="Neiman D."/>
            <person name="Pearson M."/>
            <person name="Priest M."/>
            <person name="Roberts A."/>
            <person name="Saif S."/>
            <person name="Shea T."/>
            <person name="Sisk P."/>
            <person name="Sykes S."/>
            <person name="Wortman J."/>
            <person name="Nusbaum C."/>
            <person name="Birren B."/>
        </authorList>
    </citation>
    <scope>NUCLEOTIDE SEQUENCE [LARGE SCALE GENOMIC DNA]</scope>
    <source>
        <strain evidence="1 2">209318</strain>
    </source>
</reference>
<dbReference type="RefSeq" id="WP_002597123.1">
    <property type="nucleotide sequence ID" value="NZ_KB850956.1"/>
</dbReference>
<name>N9XUP2_9CLOT</name>
<evidence type="ECO:0000313" key="2">
    <source>
        <dbReference type="Proteomes" id="UP000013097"/>
    </source>
</evidence>
<keyword evidence="2" id="KW-1185">Reference proteome</keyword>
<evidence type="ECO:0000313" key="1">
    <source>
        <dbReference type="EMBL" id="ENZ03433.1"/>
    </source>
</evidence>
<dbReference type="AlphaFoldDB" id="N9XUP2"/>
<dbReference type="PATRIC" id="fig|999411.4.peg.598"/>